<dbReference type="EMBL" id="QQZK01000064">
    <property type="protein sequence ID" value="KAF5099098.1"/>
    <property type="molecule type" value="Genomic_DNA"/>
</dbReference>
<dbReference type="Proteomes" id="UP000242525">
    <property type="component" value="Unassembled WGS sequence"/>
</dbReference>
<accession>A0A0J9XJT8</accession>
<proteinExistence type="predicted"/>
<reference evidence="3" key="2">
    <citation type="journal article" date="2020" name="Front. Microbiol.">
        <title>Phenotypic and Genetic Characterization of the Cheese Ripening Yeast Geotrichum candidum.</title>
        <authorList>
            <person name="Perkins V."/>
            <person name="Vignola S."/>
            <person name="Lessard M.H."/>
            <person name="Plante P.L."/>
            <person name="Corbeil J."/>
            <person name="Dugat-Bony E."/>
            <person name="Frenette M."/>
            <person name="Labrie S."/>
        </authorList>
    </citation>
    <scope>NUCLEOTIDE SEQUENCE</scope>
    <source>
        <strain evidence="3">LMA-70</strain>
    </source>
</reference>
<sequence length="135" mass="14358">MSDQEFYSTGRGGAGNISHGKKPSEPTYVEEGAIVPELKQQIYTTGRGGAGNMRLNDDKEITRKLQDVEGPVGRVSAENPSFSGVSVGRGGYGNVMATKEAQDAEKQSFLQRVKAFFGSSESTPKAHDGDPSSSK</sequence>
<evidence type="ECO:0000256" key="1">
    <source>
        <dbReference type="SAM" id="MobiDB-lite"/>
    </source>
</evidence>
<dbReference type="PANTHER" id="PTHR34693:SF1">
    <property type="entry name" value="PROTEIN PAR32"/>
    <property type="match status" value="1"/>
</dbReference>
<evidence type="ECO:0000313" key="3">
    <source>
        <dbReference type="EMBL" id="KAF5099098.1"/>
    </source>
</evidence>
<feature type="region of interest" description="Disordered" evidence="1">
    <location>
        <begin position="1"/>
        <end position="27"/>
    </location>
</feature>
<protein>
    <submittedName>
        <fullName evidence="2">Uncharacterized protein</fullName>
    </submittedName>
</protein>
<evidence type="ECO:0000313" key="2">
    <source>
        <dbReference type="EMBL" id="CDO57643.1"/>
    </source>
</evidence>
<dbReference type="Pfam" id="PF12223">
    <property type="entry name" value="DUF3602"/>
    <property type="match status" value="1"/>
</dbReference>
<dbReference type="Proteomes" id="UP000750522">
    <property type="component" value="Unassembled WGS sequence"/>
</dbReference>
<organism evidence="2 4">
    <name type="scientific">Geotrichum candidum</name>
    <name type="common">Oospora lactis</name>
    <name type="synonym">Dipodascus geotrichum</name>
    <dbReference type="NCBI Taxonomy" id="1173061"/>
    <lineage>
        <taxon>Eukaryota</taxon>
        <taxon>Fungi</taxon>
        <taxon>Dikarya</taxon>
        <taxon>Ascomycota</taxon>
        <taxon>Saccharomycotina</taxon>
        <taxon>Dipodascomycetes</taxon>
        <taxon>Dipodascales</taxon>
        <taxon>Dipodascaceae</taxon>
        <taxon>Geotrichum</taxon>
    </lineage>
</organism>
<dbReference type="AlphaFoldDB" id="A0A0J9XJT8"/>
<keyword evidence="4" id="KW-1185">Reference proteome</keyword>
<name>A0A0J9XJT8_GEOCN</name>
<dbReference type="EMBL" id="CCBN010000024">
    <property type="protein sequence ID" value="CDO57643.1"/>
    <property type="molecule type" value="Genomic_DNA"/>
</dbReference>
<dbReference type="InterPro" id="IPR053203">
    <property type="entry name" value="Cisplatin_resist-associated"/>
</dbReference>
<dbReference type="PANTHER" id="PTHR34693">
    <property type="entry name" value="PROTEIN PAR32"/>
    <property type="match status" value="1"/>
</dbReference>
<gene>
    <name evidence="2" type="ORF">BN980_GECA24s00043g</name>
    <name evidence="3" type="ORF">DV451_003129</name>
</gene>
<dbReference type="OrthoDB" id="3063476at2759"/>
<reference evidence="2 4" key="1">
    <citation type="submission" date="2014-03" db="EMBL/GenBank/DDBJ databases">
        <authorList>
            <person name="Casaregola S."/>
        </authorList>
    </citation>
    <scope>NUCLEOTIDE SEQUENCE [LARGE SCALE GENOMIC DNA]</scope>
    <source>
        <strain evidence="2 4">CLIB 918</strain>
    </source>
</reference>
<dbReference type="InterPro" id="IPR022024">
    <property type="entry name" value="DUF3602"/>
</dbReference>
<comment type="caution">
    <text evidence="2">The sequence shown here is derived from an EMBL/GenBank/DDBJ whole genome shotgun (WGS) entry which is preliminary data.</text>
</comment>
<reference evidence="3" key="3">
    <citation type="submission" date="2020-01" db="EMBL/GenBank/DDBJ databases">
        <authorList>
            <person name="Perkins V."/>
            <person name="Lessard M.-H."/>
            <person name="Dugat-Bony E."/>
            <person name="Frenette M."/>
            <person name="Labrie S."/>
        </authorList>
    </citation>
    <scope>NUCLEOTIDE SEQUENCE</scope>
    <source>
        <strain evidence="3">LMA-70</strain>
    </source>
</reference>
<evidence type="ECO:0000313" key="4">
    <source>
        <dbReference type="Proteomes" id="UP000242525"/>
    </source>
</evidence>